<keyword evidence="2" id="KW-1185">Reference proteome</keyword>
<reference evidence="2" key="1">
    <citation type="submission" date="2024-04" db="EMBL/GenBank/DDBJ databases">
        <title>Salinicola lusitanus LLJ914,a marine bacterium isolated from the Okinawa Trough.</title>
        <authorList>
            <person name="Li J."/>
        </authorList>
    </citation>
    <scope>NUCLEOTIDE SEQUENCE [LARGE SCALE GENOMIC DNA]</scope>
</reference>
<evidence type="ECO:0000313" key="1">
    <source>
        <dbReference type="EMBL" id="KAK7904719.1"/>
    </source>
</evidence>
<dbReference type="EMBL" id="JBBPFD010000012">
    <property type="protein sequence ID" value="KAK7904719.1"/>
    <property type="molecule type" value="Genomic_DNA"/>
</dbReference>
<comment type="caution">
    <text evidence="1">The sequence shown here is derived from an EMBL/GenBank/DDBJ whole genome shotgun (WGS) entry which is preliminary data.</text>
</comment>
<dbReference type="AlphaFoldDB" id="A0AAW0NUB7"/>
<sequence length="260" mass="27998">MSHLDKCKRAGGWIRLCGCGPASDWSSSDEVQCKSVRSQAGGSEDMGGTECVCVCLREPGDSRLKFCFLQVRRLILPHNSLLQSAPLAPPLHSTTPFLCVLRLDLALSLLLIVHSQSGSSASVPAPHASRSLCPAVAPRAVGHDEQVPEGSTSMELLQGTELSLRLISLMIRSQPTLSTYLSLFLSNTCSACITSTNLTHPFSSCTEHSAADLTAPPSIRLEPEPHQGDMQNFSGTFILEEQIKVGQAQKCELKVEQKSN</sequence>
<accession>A0AAW0NUB7</accession>
<proteinExistence type="predicted"/>
<evidence type="ECO:0000313" key="2">
    <source>
        <dbReference type="Proteomes" id="UP001460270"/>
    </source>
</evidence>
<gene>
    <name evidence="1" type="ORF">WMY93_017326</name>
</gene>
<dbReference type="Proteomes" id="UP001460270">
    <property type="component" value="Unassembled WGS sequence"/>
</dbReference>
<organism evidence="1 2">
    <name type="scientific">Mugilogobius chulae</name>
    <name type="common">yellowstripe goby</name>
    <dbReference type="NCBI Taxonomy" id="88201"/>
    <lineage>
        <taxon>Eukaryota</taxon>
        <taxon>Metazoa</taxon>
        <taxon>Chordata</taxon>
        <taxon>Craniata</taxon>
        <taxon>Vertebrata</taxon>
        <taxon>Euteleostomi</taxon>
        <taxon>Actinopterygii</taxon>
        <taxon>Neopterygii</taxon>
        <taxon>Teleostei</taxon>
        <taxon>Neoteleostei</taxon>
        <taxon>Acanthomorphata</taxon>
        <taxon>Gobiaria</taxon>
        <taxon>Gobiiformes</taxon>
        <taxon>Gobioidei</taxon>
        <taxon>Gobiidae</taxon>
        <taxon>Gobionellinae</taxon>
        <taxon>Mugilogobius</taxon>
    </lineage>
</organism>
<name>A0AAW0NUB7_9GOBI</name>
<protein>
    <submittedName>
        <fullName evidence="1">Uncharacterized protein</fullName>
    </submittedName>
</protein>